<proteinExistence type="inferred from homology"/>
<dbReference type="Proteomes" id="UP000030526">
    <property type="component" value="Unassembled WGS sequence"/>
</dbReference>
<reference evidence="2 3" key="1">
    <citation type="submission" date="2014-08" db="EMBL/GenBank/DDBJ databases">
        <title>Chaperone-usher fimbriae in a diverse selection of Gallibacterium genomes.</title>
        <authorList>
            <person name="Kudirkiene E."/>
            <person name="Bager R.J."/>
            <person name="Johnson T.J."/>
            <person name="Bojesen A.M."/>
        </authorList>
    </citation>
    <scope>NUCLEOTIDE SEQUENCE [LARGE SCALE GENOMIC DNA]</scope>
    <source>
        <strain evidence="2 3">20558/3kl.</strain>
    </source>
</reference>
<dbReference type="InterPro" id="IPR000836">
    <property type="entry name" value="PRTase_dom"/>
</dbReference>
<dbReference type="EMBL" id="JPXS01000054">
    <property type="protein sequence ID" value="KGQ30061.1"/>
    <property type="molecule type" value="Genomic_DNA"/>
</dbReference>
<dbReference type="InterPro" id="IPR051910">
    <property type="entry name" value="ComF/GntX_DNA_util-trans"/>
</dbReference>
<accession>A0A0A2XCD2</accession>
<dbReference type="RefSeq" id="WP_039084579.1">
    <property type="nucleotide sequence ID" value="NZ_JPXS01000054.1"/>
</dbReference>
<evidence type="ECO:0000313" key="2">
    <source>
        <dbReference type="EMBL" id="KGQ30061.1"/>
    </source>
</evidence>
<dbReference type="Gene3D" id="3.40.50.2020">
    <property type="match status" value="1"/>
</dbReference>
<evidence type="ECO:0000256" key="1">
    <source>
        <dbReference type="ARBA" id="ARBA00008007"/>
    </source>
</evidence>
<gene>
    <name evidence="2" type="ORF">JP32_09715</name>
</gene>
<dbReference type="AlphaFoldDB" id="A0A0A2XCD2"/>
<sequence length="232" mass="27218">MKRNNIFDFCCIQCGRRLQIATHGLCSFCYKQIKTFHYCGCCGTKLPEDRQRCGICLLTPPLWQKIVFVSAFEDPLQSLIYRFKFQQDYWLDRSLARLLLLAVKEARGTHQLSLPELLIPVPLHHRRQWQRGYNQSSLLARYLSRWLNIPYLENAVIRQRATSTQRGKNSRQREQNMQQAFALKQRLPAQIKRIALIDDVITTGATMEAICRCLMQQELAEIQVWALCRTQK</sequence>
<dbReference type="PANTHER" id="PTHR47505">
    <property type="entry name" value="DNA UTILIZATION PROTEIN YHGH"/>
    <property type="match status" value="1"/>
</dbReference>
<dbReference type="PANTHER" id="PTHR47505:SF1">
    <property type="entry name" value="DNA UTILIZATION PROTEIN YHGH"/>
    <property type="match status" value="1"/>
</dbReference>
<dbReference type="InterPro" id="IPR029057">
    <property type="entry name" value="PRTase-like"/>
</dbReference>
<dbReference type="CDD" id="cd06223">
    <property type="entry name" value="PRTases_typeI"/>
    <property type="match status" value="1"/>
</dbReference>
<name>A0A0A2XCD2_9PAST</name>
<protein>
    <submittedName>
        <fullName evidence="2">Competence protein ComF</fullName>
    </submittedName>
</protein>
<evidence type="ECO:0000313" key="3">
    <source>
        <dbReference type="Proteomes" id="UP000030526"/>
    </source>
</evidence>
<organism evidence="2 3">
    <name type="scientific">Gallibacterium anatis</name>
    <dbReference type="NCBI Taxonomy" id="750"/>
    <lineage>
        <taxon>Bacteria</taxon>
        <taxon>Pseudomonadati</taxon>
        <taxon>Pseudomonadota</taxon>
        <taxon>Gammaproteobacteria</taxon>
        <taxon>Pasteurellales</taxon>
        <taxon>Pasteurellaceae</taxon>
        <taxon>Gallibacterium</taxon>
    </lineage>
</organism>
<dbReference type="SUPFAM" id="SSF53271">
    <property type="entry name" value="PRTase-like"/>
    <property type="match status" value="1"/>
</dbReference>
<comment type="similarity">
    <text evidence="1">Belongs to the ComF/GntX family.</text>
</comment>
<comment type="caution">
    <text evidence="2">The sequence shown here is derived from an EMBL/GenBank/DDBJ whole genome shotgun (WGS) entry which is preliminary data.</text>
</comment>